<dbReference type="EMBL" id="CAUOFW020007980">
    <property type="protein sequence ID" value="CAK9181297.1"/>
    <property type="molecule type" value="Genomic_DNA"/>
</dbReference>
<feature type="compositionally biased region" description="Basic and acidic residues" evidence="1">
    <location>
        <begin position="92"/>
        <end position="104"/>
    </location>
</feature>
<evidence type="ECO:0000256" key="1">
    <source>
        <dbReference type="SAM" id="MobiDB-lite"/>
    </source>
</evidence>
<gene>
    <name evidence="2" type="ORF">ILEXP_LOCUS51349</name>
</gene>
<reference evidence="2 3" key="1">
    <citation type="submission" date="2024-02" db="EMBL/GenBank/DDBJ databases">
        <authorList>
            <person name="Vignale AGUSTIN F."/>
            <person name="Sosa J E."/>
            <person name="Modenutti C."/>
        </authorList>
    </citation>
    <scope>NUCLEOTIDE SEQUENCE [LARGE SCALE GENOMIC DNA]</scope>
</reference>
<keyword evidence="3" id="KW-1185">Reference proteome</keyword>
<comment type="caution">
    <text evidence="2">The sequence shown here is derived from an EMBL/GenBank/DDBJ whole genome shotgun (WGS) entry which is preliminary data.</text>
</comment>
<organism evidence="2 3">
    <name type="scientific">Ilex paraguariensis</name>
    <name type="common">yerba mate</name>
    <dbReference type="NCBI Taxonomy" id="185542"/>
    <lineage>
        <taxon>Eukaryota</taxon>
        <taxon>Viridiplantae</taxon>
        <taxon>Streptophyta</taxon>
        <taxon>Embryophyta</taxon>
        <taxon>Tracheophyta</taxon>
        <taxon>Spermatophyta</taxon>
        <taxon>Magnoliopsida</taxon>
        <taxon>eudicotyledons</taxon>
        <taxon>Gunneridae</taxon>
        <taxon>Pentapetalae</taxon>
        <taxon>asterids</taxon>
        <taxon>campanulids</taxon>
        <taxon>Aquifoliales</taxon>
        <taxon>Aquifoliaceae</taxon>
        <taxon>Ilex</taxon>
    </lineage>
</organism>
<dbReference type="Proteomes" id="UP001642360">
    <property type="component" value="Unassembled WGS sequence"/>
</dbReference>
<evidence type="ECO:0000313" key="2">
    <source>
        <dbReference type="EMBL" id="CAK9181297.1"/>
    </source>
</evidence>
<dbReference type="AlphaFoldDB" id="A0ABC8UK58"/>
<feature type="compositionally biased region" description="Polar residues" evidence="1">
    <location>
        <begin position="70"/>
        <end position="82"/>
    </location>
</feature>
<sequence length="128" mass="14067">MNSRASSPVLVEKHGQFYHSLKDKSDAYQANVMSDVNTESWQLAASMTLGDDVGMNLLASVAAEEMSKSDLLSPTDSSQRNTPIVEDTCMVDDAKSKSSSRDNLPRNISQRAQKELMGKWCALLLVKI</sequence>
<protein>
    <submittedName>
        <fullName evidence="2">Uncharacterized protein</fullName>
    </submittedName>
</protein>
<dbReference type="PANTHER" id="PTHR46548">
    <property type="entry name" value="BAH AND TFIIS DOMAIN-CONTAINING PROTEIN-RELATED"/>
    <property type="match status" value="1"/>
</dbReference>
<proteinExistence type="predicted"/>
<name>A0ABC8UK58_9AQUA</name>
<evidence type="ECO:0000313" key="3">
    <source>
        <dbReference type="Proteomes" id="UP001642360"/>
    </source>
</evidence>
<dbReference type="PANTHER" id="PTHR46548:SF1">
    <property type="entry name" value="BAH AND TFIIS DOMAIN-CONTAINING PROTEIN-RELATED"/>
    <property type="match status" value="1"/>
</dbReference>
<accession>A0ABC8UK58</accession>
<feature type="region of interest" description="Disordered" evidence="1">
    <location>
        <begin position="68"/>
        <end position="108"/>
    </location>
</feature>